<dbReference type="EMBL" id="GBRH01236413">
    <property type="protein sequence ID" value="JAD61482.1"/>
    <property type="molecule type" value="Transcribed_RNA"/>
</dbReference>
<sequence length="82" mass="9643">MWLSSDPQLLMMPSCCRLRMSNVWHLRRRLFILGTVGSPEHHPCRYLQHHRSQQQGAQWCLHWAPQRACFGFFATSPSYDTG</sequence>
<reference evidence="1" key="1">
    <citation type="submission" date="2014-09" db="EMBL/GenBank/DDBJ databases">
        <authorList>
            <person name="Magalhaes I.L.F."/>
            <person name="Oliveira U."/>
            <person name="Santos F.R."/>
            <person name="Vidigal T.H.D.A."/>
            <person name="Brescovit A.D."/>
            <person name="Santos A.J."/>
        </authorList>
    </citation>
    <scope>NUCLEOTIDE SEQUENCE</scope>
    <source>
        <tissue evidence="1">Shoot tissue taken approximately 20 cm above the soil surface</tissue>
    </source>
</reference>
<accession>A0A0A9BQD0</accession>
<protein>
    <submittedName>
        <fullName evidence="1">Uncharacterized protein</fullName>
    </submittedName>
</protein>
<dbReference type="AlphaFoldDB" id="A0A0A9BQD0"/>
<organism evidence="1">
    <name type="scientific">Arundo donax</name>
    <name type="common">Giant reed</name>
    <name type="synonym">Donax arundinaceus</name>
    <dbReference type="NCBI Taxonomy" id="35708"/>
    <lineage>
        <taxon>Eukaryota</taxon>
        <taxon>Viridiplantae</taxon>
        <taxon>Streptophyta</taxon>
        <taxon>Embryophyta</taxon>
        <taxon>Tracheophyta</taxon>
        <taxon>Spermatophyta</taxon>
        <taxon>Magnoliopsida</taxon>
        <taxon>Liliopsida</taxon>
        <taxon>Poales</taxon>
        <taxon>Poaceae</taxon>
        <taxon>PACMAD clade</taxon>
        <taxon>Arundinoideae</taxon>
        <taxon>Arundineae</taxon>
        <taxon>Arundo</taxon>
    </lineage>
</organism>
<name>A0A0A9BQD0_ARUDO</name>
<proteinExistence type="predicted"/>
<evidence type="ECO:0000313" key="1">
    <source>
        <dbReference type="EMBL" id="JAD61482.1"/>
    </source>
</evidence>
<reference evidence="1" key="2">
    <citation type="journal article" date="2015" name="Data Brief">
        <title>Shoot transcriptome of the giant reed, Arundo donax.</title>
        <authorList>
            <person name="Barrero R.A."/>
            <person name="Guerrero F.D."/>
            <person name="Moolhuijzen P."/>
            <person name="Goolsby J.A."/>
            <person name="Tidwell J."/>
            <person name="Bellgard S.E."/>
            <person name="Bellgard M.I."/>
        </authorList>
    </citation>
    <scope>NUCLEOTIDE SEQUENCE</scope>
    <source>
        <tissue evidence="1">Shoot tissue taken approximately 20 cm above the soil surface</tissue>
    </source>
</reference>